<reference key="1">
    <citation type="submission" date="2008-12" db="EMBL/GenBank/DDBJ databases">
        <title>Complete genome sequence of Rhodobacter capsulatus SB1003.</title>
        <authorList>
            <person name="Strnad H."/>
            <person name="Lapidus A."/>
            <person name="Vlcek C."/>
            <person name="Ulbrich P."/>
            <person name="Paces J."/>
            <person name="Maltsev N."/>
            <person name="Kumar V."/>
            <person name="Kogan Y."/>
            <person name="Milgram A."/>
            <person name="Rebrekov D."/>
            <person name="Mazur M."/>
            <person name="Cox R."/>
            <person name="Kyrpides N."/>
            <person name="Kolar M."/>
            <person name="Sachova J."/>
            <person name="Ridl J."/>
            <person name="Ivanova N."/>
            <person name="Kapatral V."/>
            <person name="Los T."/>
            <person name="Lykidis A."/>
            <person name="Mikhailova N."/>
            <person name="Reznik G."/>
            <person name="Vasieva O."/>
            <person name="Fonstein M."/>
            <person name="Paces V."/>
            <person name="Haselkorn R."/>
        </authorList>
    </citation>
    <scope>NUCLEOTIDE SEQUENCE</scope>
    <source>
        <strain>SB1003</strain>
    </source>
</reference>
<dbReference type="OrthoDB" id="9800877at2"/>
<keyword evidence="2" id="KW-1185">Reference proteome</keyword>
<evidence type="ECO:0000313" key="2">
    <source>
        <dbReference type="Proteomes" id="UP000002361"/>
    </source>
</evidence>
<name>D5AV49_RHOCB</name>
<accession>D5AV49</accession>
<dbReference type="RefSeq" id="WP_013067810.1">
    <property type="nucleotide sequence ID" value="NC_014034.1"/>
</dbReference>
<dbReference type="Proteomes" id="UP000002361">
    <property type="component" value="Chromosome"/>
</dbReference>
<sequence length="61" mass="6223">MPAPEDPEEFAALMVAPQNDVPQPGSNSGPEIVMGAVIVRLEPGASVERIAAVVRALVAGT</sequence>
<gene>
    <name evidence="1" type="ordered locus">RCAP_rcc02095</name>
</gene>
<reference evidence="1 2" key="2">
    <citation type="journal article" date="2010" name="J. Bacteriol.">
        <title>Complete genome sequence of the photosynthetic purple nonsulfur bacterium Rhodobacter capsulatus SB 1003.</title>
        <authorList>
            <person name="Strnad H."/>
            <person name="Lapidus A."/>
            <person name="Paces J."/>
            <person name="Ulbrich P."/>
            <person name="Vlcek C."/>
            <person name="Paces V."/>
            <person name="Haselkorn R."/>
        </authorList>
    </citation>
    <scope>NUCLEOTIDE SEQUENCE [LARGE SCALE GENOMIC DNA]</scope>
    <source>
        <strain evidence="2">ATCC BAA-309 / NBRC 16581 / SB1003</strain>
    </source>
</reference>
<dbReference type="AlphaFoldDB" id="D5AV49"/>
<dbReference type="GeneID" id="31490952"/>
<evidence type="ECO:0000313" key="1">
    <source>
        <dbReference type="EMBL" id="ADE85831.1"/>
    </source>
</evidence>
<organism evidence="1 2">
    <name type="scientific">Rhodobacter capsulatus (strain ATCC BAA-309 / NBRC 16581 / SB1003)</name>
    <dbReference type="NCBI Taxonomy" id="272942"/>
    <lineage>
        <taxon>Bacteria</taxon>
        <taxon>Pseudomonadati</taxon>
        <taxon>Pseudomonadota</taxon>
        <taxon>Alphaproteobacteria</taxon>
        <taxon>Rhodobacterales</taxon>
        <taxon>Rhodobacter group</taxon>
        <taxon>Rhodobacter</taxon>
    </lineage>
</organism>
<protein>
    <submittedName>
        <fullName evidence="1">Uncharacterized protein</fullName>
    </submittedName>
</protein>
<dbReference type="HOGENOM" id="CLU_2919731_0_0_5"/>
<dbReference type="KEGG" id="rcp:RCAP_rcc02095"/>
<proteinExistence type="predicted"/>
<dbReference type="EMBL" id="CP001312">
    <property type="protein sequence ID" value="ADE85831.1"/>
    <property type="molecule type" value="Genomic_DNA"/>
</dbReference>